<gene>
    <name evidence="1" type="ORF">NBR_LOCUS20520</name>
</gene>
<dbReference type="Proteomes" id="UP000271162">
    <property type="component" value="Unassembled WGS sequence"/>
</dbReference>
<dbReference type="AlphaFoldDB" id="A0A0N4YTE6"/>
<organism evidence="3">
    <name type="scientific">Nippostrongylus brasiliensis</name>
    <name type="common">Rat hookworm</name>
    <dbReference type="NCBI Taxonomy" id="27835"/>
    <lineage>
        <taxon>Eukaryota</taxon>
        <taxon>Metazoa</taxon>
        <taxon>Ecdysozoa</taxon>
        <taxon>Nematoda</taxon>
        <taxon>Chromadorea</taxon>
        <taxon>Rhabditida</taxon>
        <taxon>Rhabditina</taxon>
        <taxon>Rhabditomorpha</taxon>
        <taxon>Strongyloidea</taxon>
        <taxon>Heligmosomidae</taxon>
        <taxon>Nippostrongylus</taxon>
    </lineage>
</organism>
<name>A0A0N4YTE6_NIPBR</name>
<protein>
    <submittedName>
        <fullName evidence="3">Alba domain-containing protein</fullName>
    </submittedName>
</protein>
<keyword evidence="2" id="KW-1185">Reference proteome</keyword>
<reference evidence="1 2" key="2">
    <citation type="submission" date="2018-11" db="EMBL/GenBank/DDBJ databases">
        <authorList>
            <consortium name="Pathogen Informatics"/>
        </authorList>
    </citation>
    <scope>NUCLEOTIDE SEQUENCE [LARGE SCALE GENOMIC DNA]</scope>
</reference>
<dbReference type="EMBL" id="UYSL01025216">
    <property type="protein sequence ID" value="VDL84257.1"/>
    <property type="molecule type" value="Genomic_DNA"/>
</dbReference>
<proteinExistence type="predicted"/>
<evidence type="ECO:0000313" key="3">
    <source>
        <dbReference type="WBParaSite" id="NBR_0002051801-mRNA-1"/>
    </source>
</evidence>
<sequence length="72" mass="8669">MPDKRVKVRVEHVQKTFYERFLQALRRHTEDQNQKFVIYKAHAGLKNYPLEVRSIADLKHIHGASELLLFYF</sequence>
<evidence type="ECO:0000313" key="1">
    <source>
        <dbReference type="EMBL" id="VDL84257.1"/>
    </source>
</evidence>
<dbReference type="WBParaSite" id="NBR_0002051801-mRNA-1">
    <property type="protein sequence ID" value="NBR_0002051801-mRNA-1"/>
    <property type="gene ID" value="NBR_0002051801"/>
</dbReference>
<dbReference type="STRING" id="27835.A0A0N4YTE6"/>
<evidence type="ECO:0000313" key="2">
    <source>
        <dbReference type="Proteomes" id="UP000271162"/>
    </source>
</evidence>
<reference evidence="3" key="1">
    <citation type="submission" date="2017-02" db="UniProtKB">
        <authorList>
            <consortium name="WormBaseParasite"/>
        </authorList>
    </citation>
    <scope>IDENTIFICATION</scope>
</reference>
<accession>A0A0N4YTE6</accession>